<evidence type="ECO:0000313" key="15">
    <source>
        <dbReference type="EMBL" id="QHI13903.1"/>
    </source>
</evidence>
<feature type="domain" description="TonB-dependent receptor plug" evidence="14">
    <location>
        <begin position="61"/>
        <end position="171"/>
    </location>
</feature>
<evidence type="ECO:0000256" key="6">
    <source>
        <dbReference type="ARBA" id="ARBA00023065"/>
    </source>
</evidence>
<feature type="signal peptide" evidence="12">
    <location>
        <begin position="1"/>
        <end position="26"/>
    </location>
</feature>
<keyword evidence="7 11" id="KW-0798">TonB box</keyword>
<dbReference type="PROSITE" id="PS52016">
    <property type="entry name" value="TONB_DEPENDENT_REC_3"/>
    <property type="match status" value="1"/>
</dbReference>
<comment type="subcellular location">
    <subcellularLocation>
        <location evidence="1 10">Cell outer membrane</location>
        <topology evidence="1 10">Multi-pass membrane protein</topology>
    </subcellularLocation>
</comment>
<keyword evidence="6" id="KW-0406">Ion transport</keyword>
<evidence type="ECO:0000256" key="2">
    <source>
        <dbReference type="ARBA" id="ARBA00022448"/>
    </source>
</evidence>
<feature type="domain" description="TonB-dependent receptor-like beta-barrel" evidence="13">
    <location>
        <begin position="200"/>
        <end position="652"/>
    </location>
</feature>
<dbReference type="Gene3D" id="2.170.130.10">
    <property type="entry name" value="TonB-dependent receptor, plug domain"/>
    <property type="match status" value="1"/>
</dbReference>
<dbReference type="Pfam" id="PF07715">
    <property type="entry name" value="Plug"/>
    <property type="match status" value="1"/>
</dbReference>
<evidence type="ECO:0000256" key="3">
    <source>
        <dbReference type="ARBA" id="ARBA00022452"/>
    </source>
</evidence>
<protein>
    <submittedName>
        <fullName evidence="15">Ligand-gated channel protein</fullName>
    </submittedName>
</protein>
<evidence type="ECO:0000259" key="13">
    <source>
        <dbReference type="Pfam" id="PF00593"/>
    </source>
</evidence>
<dbReference type="GO" id="GO:0015344">
    <property type="term" value="F:siderophore uptake transmembrane transporter activity"/>
    <property type="evidence" value="ECO:0007669"/>
    <property type="project" value="TreeGrafter"/>
</dbReference>
<keyword evidence="8 10" id="KW-0472">Membrane</keyword>
<dbReference type="InterPro" id="IPR037066">
    <property type="entry name" value="Plug_dom_sf"/>
</dbReference>
<dbReference type="InterPro" id="IPR000531">
    <property type="entry name" value="Beta-barrel_TonB"/>
</dbReference>
<proteinExistence type="inferred from homology"/>
<dbReference type="PANTHER" id="PTHR30069">
    <property type="entry name" value="TONB-DEPENDENT OUTER MEMBRANE RECEPTOR"/>
    <property type="match status" value="1"/>
</dbReference>
<evidence type="ECO:0000256" key="10">
    <source>
        <dbReference type="PROSITE-ProRule" id="PRU01360"/>
    </source>
</evidence>
<name>A0A845PK25_ACIHA</name>
<accession>A0A845PK25</accession>
<dbReference type="InterPro" id="IPR036942">
    <property type="entry name" value="Beta-barrel_TonB_sf"/>
</dbReference>
<evidence type="ECO:0000256" key="9">
    <source>
        <dbReference type="ARBA" id="ARBA00023237"/>
    </source>
</evidence>
<dbReference type="SUPFAM" id="SSF56935">
    <property type="entry name" value="Porins"/>
    <property type="match status" value="1"/>
</dbReference>
<evidence type="ECO:0000256" key="5">
    <source>
        <dbReference type="ARBA" id="ARBA00022729"/>
    </source>
</evidence>
<dbReference type="InterPro" id="IPR039426">
    <property type="entry name" value="TonB-dep_rcpt-like"/>
</dbReference>
<evidence type="ECO:0000256" key="7">
    <source>
        <dbReference type="ARBA" id="ARBA00023077"/>
    </source>
</evidence>
<feature type="chain" id="PRO_5041143011" evidence="12">
    <location>
        <begin position="27"/>
        <end position="679"/>
    </location>
</feature>
<dbReference type="EMBL" id="CP031976">
    <property type="protein sequence ID" value="QHI13903.1"/>
    <property type="molecule type" value="Genomic_DNA"/>
</dbReference>
<comment type="similarity">
    <text evidence="10 11">Belongs to the TonB-dependent receptor family.</text>
</comment>
<dbReference type="Pfam" id="PF00593">
    <property type="entry name" value="TonB_dep_Rec_b-barrel"/>
    <property type="match status" value="1"/>
</dbReference>
<dbReference type="RefSeq" id="WP_005091179.1">
    <property type="nucleotide sequence ID" value="NZ_BKQF01000046.1"/>
</dbReference>
<evidence type="ECO:0000256" key="4">
    <source>
        <dbReference type="ARBA" id="ARBA00022692"/>
    </source>
</evidence>
<gene>
    <name evidence="15" type="ORF">AhaeAN43_11185</name>
</gene>
<evidence type="ECO:0000256" key="1">
    <source>
        <dbReference type="ARBA" id="ARBA00004571"/>
    </source>
</evidence>
<keyword evidence="3 10" id="KW-1134">Transmembrane beta strand</keyword>
<evidence type="ECO:0000256" key="12">
    <source>
        <dbReference type="SAM" id="SignalP"/>
    </source>
</evidence>
<organism evidence="15 16">
    <name type="scientific">Acinetobacter haemolyticus</name>
    <dbReference type="NCBI Taxonomy" id="29430"/>
    <lineage>
        <taxon>Bacteria</taxon>
        <taxon>Pseudomonadati</taxon>
        <taxon>Pseudomonadota</taxon>
        <taxon>Gammaproteobacteria</taxon>
        <taxon>Moraxellales</taxon>
        <taxon>Moraxellaceae</taxon>
        <taxon>Acinetobacter</taxon>
    </lineage>
</organism>
<reference evidence="15 16" key="1">
    <citation type="submission" date="2018-08" db="EMBL/GenBank/DDBJ databases">
        <title>Analysis of the genomic diversity of Mexican Acinetobacter haemolyticus clinical isolates.</title>
        <authorList>
            <person name="Castro-Jaimes S."/>
            <person name="Cevallos M.A."/>
        </authorList>
    </citation>
    <scope>NUCLEOTIDE SEQUENCE [LARGE SCALE GENOMIC DNA]</scope>
    <source>
        <strain evidence="15 16">AN43</strain>
    </source>
</reference>
<dbReference type="GO" id="GO:0009279">
    <property type="term" value="C:cell outer membrane"/>
    <property type="evidence" value="ECO:0007669"/>
    <property type="project" value="UniProtKB-SubCell"/>
</dbReference>
<dbReference type="Proteomes" id="UP000463868">
    <property type="component" value="Chromosome"/>
</dbReference>
<evidence type="ECO:0000256" key="11">
    <source>
        <dbReference type="RuleBase" id="RU003357"/>
    </source>
</evidence>
<dbReference type="AlphaFoldDB" id="A0A845PK25"/>
<sequence length="679" mass="75000">MYKQSTLSLLSLSVLVWMSSIGNASANEIEVNARSKGENYNKNVTQLDKIVVTASGFEQDIKKAAASISVLTQEEINKKAYRDVTDALKDVPGVVVTGGGSSSDISIRGMGSAYTVIMVDGKKVNTRSVRPNSDNSGIEQGWLPNIGAIERIEVIRGPMSGLYGSDAMGGVINIITKKNTTEWTGSIKLDTTLQENSDSGNLYQTNAYIAGPLIANLLSFKANGLYSQRNEDEIYGGYSKQKIRAGGAAFSLTPNDDHTIDLEYQRSIQARNATVGKSISPVQTGRNPPVNSLVDYYRTEYSLTHRGQLGAVETHSYIQREENENPSRNMEAINTTFNTINKINFDQHSLSFGGMYLKEELDDQDNQLSVGGAKPVSHLDRYSWALFAENAWNIVDDFTLTSSLRLDKDEKFGDHWSPKVYGVWGVNDNWVIKGGVSTGYKTPALRATVAEWGQATGGSQSSGVIVGNPNLKPEKSVNYEVSFNWDNLDDLTAGLTLFNSEFKDKITEIRTCQSDSGTRGCDWLGEKFDFVSLRENVDKANMRGAEATFGWKVLPNVKLSANYTFTDTEQKSGINKGKPLNEMPKHMFNTTADWEINDQFSSWGRVNYRSKTSDYLSRTAMAKGKPAYTMVDVGLNYKPTQNIAVAAGIYNLLDKEIDTATYNYVLDGRRYNLGVTYSF</sequence>
<dbReference type="InterPro" id="IPR012910">
    <property type="entry name" value="Plug_dom"/>
</dbReference>
<evidence type="ECO:0000259" key="14">
    <source>
        <dbReference type="Pfam" id="PF07715"/>
    </source>
</evidence>
<keyword evidence="9 10" id="KW-0998">Cell outer membrane</keyword>
<dbReference type="Gene3D" id="2.40.170.20">
    <property type="entry name" value="TonB-dependent receptor, beta-barrel domain"/>
    <property type="match status" value="1"/>
</dbReference>
<dbReference type="CDD" id="cd01347">
    <property type="entry name" value="ligand_gated_channel"/>
    <property type="match status" value="1"/>
</dbReference>
<dbReference type="GO" id="GO:0044718">
    <property type="term" value="P:siderophore transmembrane transport"/>
    <property type="evidence" value="ECO:0007669"/>
    <property type="project" value="TreeGrafter"/>
</dbReference>
<dbReference type="NCBIfam" id="NF010038">
    <property type="entry name" value="PRK13513.1"/>
    <property type="match status" value="1"/>
</dbReference>
<evidence type="ECO:0000313" key="16">
    <source>
        <dbReference type="Proteomes" id="UP000463868"/>
    </source>
</evidence>
<dbReference type="PANTHER" id="PTHR30069:SF53">
    <property type="entry name" value="COLICIN I RECEPTOR-RELATED"/>
    <property type="match status" value="1"/>
</dbReference>
<keyword evidence="5 12" id="KW-0732">Signal</keyword>
<evidence type="ECO:0000256" key="8">
    <source>
        <dbReference type="ARBA" id="ARBA00023136"/>
    </source>
</evidence>
<keyword evidence="2 10" id="KW-0813">Transport</keyword>
<keyword evidence="4 10" id="KW-0812">Transmembrane</keyword>